<comment type="caution">
    <text evidence="1">The sequence shown here is derived from an EMBL/GenBank/DDBJ whole genome shotgun (WGS) entry which is preliminary data.</text>
</comment>
<dbReference type="Proteomes" id="UP001166021">
    <property type="component" value="Unassembled WGS sequence"/>
</dbReference>
<keyword evidence="2" id="KW-1185">Reference proteome</keyword>
<evidence type="ECO:0000313" key="2">
    <source>
        <dbReference type="Proteomes" id="UP001166021"/>
    </source>
</evidence>
<organism evidence="1 2">
    <name type="scientific">Maribacter aquimaris</name>
    <dbReference type="NCBI Taxonomy" id="2737171"/>
    <lineage>
        <taxon>Bacteria</taxon>
        <taxon>Pseudomonadati</taxon>
        <taxon>Bacteroidota</taxon>
        <taxon>Flavobacteriia</taxon>
        <taxon>Flavobacteriales</taxon>
        <taxon>Flavobacteriaceae</taxon>
        <taxon>Maribacter</taxon>
    </lineage>
</organism>
<protein>
    <submittedName>
        <fullName evidence="1">Uncharacterized protein</fullName>
    </submittedName>
</protein>
<reference evidence="1" key="1">
    <citation type="submission" date="2020-05" db="EMBL/GenBank/DDBJ databases">
        <title>The draft genome sequence of Maribacter sp. ANRC-HE7.</title>
        <authorList>
            <person name="Mu L."/>
        </authorList>
    </citation>
    <scope>NUCLEOTIDE SEQUENCE</scope>
    <source>
        <strain evidence="1">ANRC-HE7</strain>
    </source>
</reference>
<evidence type="ECO:0000313" key="1">
    <source>
        <dbReference type="EMBL" id="MBD0776820.1"/>
    </source>
</evidence>
<dbReference type="RefSeq" id="WP_188242332.1">
    <property type="nucleotide sequence ID" value="NZ_JABTCF010000001.1"/>
</dbReference>
<name>A0ABR7UWH1_9FLAO</name>
<gene>
    <name evidence="1" type="ORF">HPE56_03350</name>
</gene>
<dbReference type="EMBL" id="JABTCF010000001">
    <property type="protein sequence ID" value="MBD0776820.1"/>
    <property type="molecule type" value="Genomic_DNA"/>
</dbReference>
<accession>A0ABR7UWH1</accession>
<sequence length="134" mass="15805">MDKCKIGILRHDTTQWIQDVEFYLDELQALEDLVHQKADHSNLSKQVHNDISCTISSFLNQLIRDFLGKLRGHEIKLSNIIEGKKTNSAELDEQKHLELAQDLGQLKTRIRRLKKRVYRYLLEENSRQRHGFPI</sequence>
<proteinExistence type="predicted"/>